<dbReference type="Proteomes" id="UP000218887">
    <property type="component" value="Unassembled WGS sequence"/>
</dbReference>
<dbReference type="RefSeq" id="WP_095657215.1">
    <property type="nucleotide sequence ID" value="NZ_NPOA01000017.1"/>
</dbReference>
<accession>A0A2A2I9X6</accession>
<evidence type="ECO:0008006" key="4">
    <source>
        <dbReference type="Google" id="ProtNLM"/>
    </source>
</evidence>
<evidence type="ECO:0000313" key="2">
    <source>
        <dbReference type="EMBL" id="PAV27863.1"/>
    </source>
</evidence>
<dbReference type="OrthoDB" id="2455856at2"/>
<feature type="transmembrane region" description="Helical" evidence="1">
    <location>
        <begin position="75"/>
        <end position="104"/>
    </location>
</feature>
<keyword evidence="1" id="KW-0812">Transmembrane</keyword>
<feature type="transmembrane region" description="Helical" evidence="1">
    <location>
        <begin position="30"/>
        <end position="55"/>
    </location>
</feature>
<feature type="transmembrane region" description="Helical" evidence="1">
    <location>
        <begin position="191"/>
        <end position="214"/>
    </location>
</feature>
<keyword evidence="3" id="KW-1185">Reference proteome</keyword>
<sequence length="224" mass="26253">MTYYVNVFRILFSLDDHLFRIRKAEKIHNLWKVSSLLFLLSIIIYAWMAFLGIGSDIISTTAVQLTPVAYEQSKFWFIIGRMAYAVLFAALILFLPTLLFYLLTGAPFRKLLIMQQVVLLVMLIERIIWIPLVTLNGLDWFVSPLSFGIIASYITEVPWAIYFFGAISLFQLWIIWFQVKYLLQFTELKKHWIWINVIGLHILFWCVTALLAYVDTYIVSGWFG</sequence>
<proteinExistence type="predicted"/>
<protein>
    <recommendedName>
        <fullName evidence="4">Yip1 domain-containing protein</fullName>
    </recommendedName>
</protein>
<keyword evidence="1" id="KW-1133">Transmembrane helix</keyword>
<comment type="caution">
    <text evidence="2">The sequence shown here is derived from an EMBL/GenBank/DDBJ whole genome shotgun (WGS) entry which is preliminary data.</text>
</comment>
<feature type="transmembrane region" description="Helical" evidence="1">
    <location>
        <begin position="111"/>
        <end position="132"/>
    </location>
</feature>
<reference evidence="2 3" key="1">
    <citation type="submission" date="2017-08" db="EMBL/GenBank/DDBJ databases">
        <title>Virgibacillus indicus sp. nov. and Virgibacillus profoundi sp. nov, two moderately halophilic bacteria isolated from marine sediment by using the Microfluidic Streak Plate.</title>
        <authorList>
            <person name="Xu B."/>
            <person name="Hu B."/>
            <person name="Wang J."/>
            <person name="Zhu Y."/>
            <person name="Huang L."/>
            <person name="Du W."/>
            <person name="Huang Y."/>
        </authorList>
    </citation>
    <scope>NUCLEOTIDE SEQUENCE [LARGE SCALE GENOMIC DNA]</scope>
    <source>
        <strain evidence="2 3">IO3-P3-H5</strain>
    </source>
</reference>
<dbReference type="AlphaFoldDB" id="A0A2A2I9X6"/>
<evidence type="ECO:0000313" key="3">
    <source>
        <dbReference type="Proteomes" id="UP000218887"/>
    </source>
</evidence>
<feature type="transmembrane region" description="Helical" evidence="1">
    <location>
        <begin position="159"/>
        <end position="179"/>
    </location>
</feature>
<name>A0A2A2I9X6_9BACI</name>
<evidence type="ECO:0000256" key="1">
    <source>
        <dbReference type="SAM" id="Phobius"/>
    </source>
</evidence>
<dbReference type="EMBL" id="NPOA01000017">
    <property type="protein sequence ID" value="PAV27863.1"/>
    <property type="molecule type" value="Genomic_DNA"/>
</dbReference>
<gene>
    <name evidence="2" type="ORF">CIL05_19470</name>
</gene>
<organism evidence="2 3">
    <name type="scientific">Virgibacillus profundi</name>
    <dbReference type="NCBI Taxonomy" id="2024555"/>
    <lineage>
        <taxon>Bacteria</taxon>
        <taxon>Bacillati</taxon>
        <taxon>Bacillota</taxon>
        <taxon>Bacilli</taxon>
        <taxon>Bacillales</taxon>
        <taxon>Bacillaceae</taxon>
        <taxon>Virgibacillus</taxon>
    </lineage>
</organism>
<keyword evidence="1" id="KW-0472">Membrane</keyword>